<dbReference type="PANTHER" id="PTHR46025:SF3">
    <property type="entry name" value="XYLOSYLTRANSFERASE OXT"/>
    <property type="match status" value="1"/>
</dbReference>
<evidence type="ECO:0000256" key="8">
    <source>
        <dbReference type="ARBA" id="ARBA00022968"/>
    </source>
</evidence>
<dbReference type="RefSeq" id="WP_056945178.1">
    <property type="nucleotide sequence ID" value="NZ_PUFN01000007.1"/>
</dbReference>
<protein>
    <recommendedName>
        <fullName evidence="14">Peptide O-xylosyltransferase</fullName>
    </recommendedName>
</protein>
<keyword evidence="13" id="KW-0325">Glycoprotein</keyword>
<evidence type="ECO:0000256" key="11">
    <source>
        <dbReference type="ARBA" id="ARBA00023136"/>
    </source>
</evidence>
<dbReference type="EMBL" id="PUFN01000007">
    <property type="protein sequence ID" value="TDG73806.1"/>
    <property type="molecule type" value="Genomic_DNA"/>
</dbReference>
<dbReference type="InterPro" id="IPR043538">
    <property type="entry name" value="XYLT"/>
</dbReference>
<evidence type="ECO:0000256" key="2">
    <source>
        <dbReference type="ARBA" id="ARBA00004648"/>
    </source>
</evidence>
<evidence type="ECO:0000256" key="6">
    <source>
        <dbReference type="ARBA" id="ARBA00022723"/>
    </source>
</evidence>
<comment type="caution">
    <text evidence="15">The sequence shown here is derived from an EMBL/GenBank/DDBJ whole genome shotgun (WGS) entry which is preliminary data.</text>
</comment>
<evidence type="ECO:0000256" key="10">
    <source>
        <dbReference type="ARBA" id="ARBA00023034"/>
    </source>
</evidence>
<evidence type="ECO:0000256" key="9">
    <source>
        <dbReference type="ARBA" id="ARBA00022989"/>
    </source>
</evidence>
<evidence type="ECO:0000256" key="4">
    <source>
        <dbReference type="ARBA" id="ARBA00022679"/>
    </source>
</evidence>
<dbReference type="InterPro" id="IPR003406">
    <property type="entry name" value="Glyco_trans_14"/>
</dbReference>
<accession>A0A4R5NGZ0</accession>
<keyword evidence="11" id="KW-0472">Membrane</keyword>
<evidence type="ECO:0000256" key="5">
    <source>
        <dbReference type="ARBA" id="ARBA00022692"/>
    </source>
</evidence>
<sequence>MSKHAYLLIAHNKFEQLSLLISLLDDYRNDIFILIDKKSKLTDEIKSSLFKSAKNSYIQIYHDKDISWGDYSQIKAEMELFKAANEHGTYSYYHLLSGQDLPIQNQNYIHTFFDKHPNKIFLTIVPFETFKKNKIMSRVKYHYKFIKYYSHSNPHKLERIFFKLLEHINFIYQNLNGTAARRLKSLPKIGYSSNWISLNEDAVNYILSKHYEIYDIFKDSFLCDELFVPTILFNNQKYKNMIFYNTPSHDKPEELQGNLRYINWWDGSPYTWTDNDLNTIQRARELGHLFSRKFNLESSPKLKEKITFICKGQKTI</sequence>
<dbReference type="Proteomes" id="UP000295257">
    <property type="component" value="Unassembled WGS sequence"/>
</dbReference>
<keyword evidence="6" id="KW-0479">Metal-binding</keyword>
<gene>
    <name evidence="15" type="ORF">C5L30_001298</name>
</gene>
<dbReference type="GO" id="GO:0015012">
    <property type="term" value="P:heparan sulfate proteoglycan biosynthetic process"/>
    <property type="evidence" value="ECO:0007669"/>
    <property type="project" value="TreeGrafter"/>
</dbReference>
<reference evidence="15 16" key="1">
    <citation type="journal article" date="2019" name="Appl. Microbiol. Biotechnol.">
        <title>Uncovering carbohydrate metabolism through a genotype-phenotype association study of 56 lactic acid bacteria genomes.</title>
        <authorList>
            <person name="Buron-Moles G."/>
            <person name="Chailyan A."/>
            <person name="Dolejs I."/>
            <person name="Forster J."/>
            <person name="Miks M.H."/>
        </authorList>
    </citation>
    <scope>NUCLEOTIDE SEQUENCE [LARGE SCALE GENOMIC DNA]</scope>
    <source>
        <strain evidence="15 16">ATCC 29644</strain>
    </source>
</reference>
<dbReference type="GO" id="GO:0046872">
    <property type="term" value="F:metal ion binding"/>
    <property type="evidence" value="ECO:0007669"/>
    <property type="project" value="UniProtKB-KW"/>
</dbReference>
<evidence type="ECO:0000313" key="16">
    <source>
        <dbReference type="Proteomes" id="UP000295257"/>
    </source>
</evidence>
<evidence type="ECO:0000256" key="14">
    <source>
        <dbReference type="ARBA" id="ARBA00042865"/>
    </source>
</evidence>
<keyword evidence="5" id="KW-0812">Transmembrane</keyword>
<dbReference type="GO" id="GO:0050650">
    <property type="term" value="P:chondroitin sulfate proteoglycan biosynthetic process"/>
    <property type="evidence" value="ECO:0007669"/>
    <property type="project" value="TreeGrafter"/>
</dbReference>
<keyword evidence="10" id="KW-0333">Golgi apparatus</keyword>
<evidence type="ECO:0000256" key="3">
    <source>
        <dbReference type="ARBA" id="ARBA00022676"/>
    </source>
</evidence>
<dbReference type="GO" id="GO:0016020">
    <property type="term" value="C:membrane"/>
    <property type="evidence" value="ECO:0007669"/>
    <property type="project" value="InterPro"/>
</dbReference>
<keyword evidence="4" id="KW-0808">Transferase</keyword>
<keyword evidence="7" id="KW-0256">Endoplasmic reticulum</keyword>
<keyword evidence="12" id="KW-1015">Disulfide bond</keyword>
<evidence type="ECO:0000256" key="13">
    <source>
        <dbReference type="ARBA" id="ARBA00023180"/>
    </source>
</evidence>
<dbReference type="GO" id="GO:0030158">
    <property type="term" value="F:protein xylosyltransferase activity"/>
    <property type="evidence" value="ECO:0007669"/>
    <property type="project" value="InterPro"/>
</dbReference>
<evidence type="ECO:0000313" key="15">
    <source>
        <dbReference type="EMBL" id="TDG73806.1"/>
    </source>
</evidence>
<organism evidence="15 16">
    <name type="scientific">Companilactobacillus farciminis</name>
    <dbReference type="NCBI Taxonomy" id="1612"/>
    <lineage>
        <taxon>Bacteria</taxon>
        <taxon>Bacillati</taxon>
        <taxon>Bacillota</taxon>
        <taxon>Bacilli</taxon>
        <taxon>Lactobacillales</taxon>
        <taxon>Lactobacillaceae</taxon>
        <taxon>Companilactobacillus</taxon>
    </lineage>
</organism>
<evidence type="ECO:0000256" key="7">
    <source>
        <dbReference type="ARBA" id="ARBA00022824"/>
    </source>
</evidence>
<evidence type="ECO:0000256" key="1">
    <source>
        <dbReference type="ARBA" id="ARBA00004323"/>
    </source>
</evidence>
<keyword evidence="3" id="KW-0328">Glycosyltransferase</keyword>
<dbReference type="AlphaFoldDB" id="A0A4R5NGZ0"/>
<keyword evidence="16" id="KW-1185">Reference proteome</keyword>
<dbReference type="Pfam" id="PF02485">
    <property type="entry name" value="Branch"/>
    <property type="match status" value="1"/>
</dbReference>
<keyword evidence="8" id="KW-0735">Signal-anchor</keyword>
<dbReference type="PANTHER" id="PTHR46025">
    <property type="entry name" value="XYLOSYLTRANSFERASE OXT"/>
    <property type="match status" value="1"/>
</dbReference>
<proteinExistence type="predicted"/>
<comment type="subcellular location">
    <subcellularLocation>
        <location evidence="2">Endoplasmic reticulum membrane</location>
        <topology evidence="2">Single-pass type II membrane protein</topology>
    </subcellularLocation>
    <subcellularLocation>
        <location evidence="1">Golgi apparatus membrane</location>
        <topology evidence="1">Single-pass type II membrane protein</topology>
    </subcellularLocation>
</comment>
<evidence type="ECO:0000256" key="12">
    <source>
        <dbReference type="ARBA" id="ARBA00023157"/>
    </source>
</evidence>
<keyword evidence="9" id="KW-1133">Transmembrane helix</keyword>
<name>A0A4R5NGZ0_9LACO</name>